<feature type="compositionally biased region" description="Basic and acidic residues" evidence="1">
    <location>
        <begin position="110"/>
        <end position="125"/>
    </location>
</feature>
<feature type="region of interest" description="Disordered" evidence="1">
    <location>
        <begin position="32"/>
        <end position="156"/>
    </location>
</feature>
<dbReference type="AlphaFoldDB" id="A0A644WEW0"/>
<comment type="caution">
    <text evidence="2">The sequence shown here is derived from an EMBL/GenBank/DDBJ whole genome shotgun (WGS) entry which is preliminary data.</text>
</comment>
<feature type="compositionally biased region" description="Polar residues" evidence="1">
    <location>
        <begin position="80"/>
        <end position="94"/>
    </location>
</feature>
<proteinExistence type="predicted"/>
<dbReference type="EMBL" id="VSSQ01000864">
    <property type="protein sequence ID" value="MPM02386.1"/>
    <property type="molecule type" value="Genomic_DNA"/>
</dbReference>
<gene>
    <name evidence="2" type="ORF">SDC9_48633</name>
</gene>
<name>A0A644WEW0_9ZZZZ</name>
<sequence>MTDKTKKTLLLVVGALVCVALIVSITTRFGEQPQTKDPVLNNDTPQTSDPVVDIDMPDDGKNPAVNVQINAGGKDDDTNPSEGADSTGTEQTIQGDPVKPQPPEPPVPIDDDHSADAVPESERNTETPPTYTPDQTTVTPPADPAPGSTNGNGQMYVPGFGYVDVGGGNEGGTLDDMYESGEKVGIMD</sequence>
<feature type="compositionally biased region" description="Polar residues" evidence="1">
    <location>
        <begin position="32"/>
        <end position="49"/>
    </location>
</feature>
<accession>A0A644WEW0</accession>
<dbReference type="InterPro" id="IPR046680">
    <property type="entry name" value="DUF6550"/>
</dbReference>
<dbReference type="Pfam" id="PF20187">
    <property type="entry name" value="DUF6550"/>
    <property type="match status" value="1"/>
</dbReference>
<protein>
    <submittedName>
        <fullName evidence="2">Uncharacterized protein</fullName>
    </submittedName>
</protein>
<feature type="compositionally biased region" description="Pro residues" evidence="1">
    <location>
        <begin position="99"/>
        <end position="108"/>
    </location>
</feature>
<evidence type="ECO:0000256" key="1">
    <source>
        <dbReference type="SAM" id="MobiDB-lite"/>
    </source>
</evidence>
<organism evidence="2">
    <name type="scientific">bioreactor metagenome</name>
    <dbReference type="NCBI Taxonomy" id="1076179"/>
    <lineage>
        <taxon>unclassified sequences</taxon>
        <taxon>metagenomes</taxon>
        <taxon>ecological metagenomes</taxon>
    </lineage>
</organism>
<feature type="compositionally biased region" description="Polar residues" evidence="1">
    <location>
        <begin position="126"/>
        <end position="139"/>
    </location>
</feature>
<reference evidence="2" key="1">
    <citation type="submission" date="2019-08" db="EMBL/GenBank/DDBJ databases">
        <authorList>
            <person name="Kucharzyk K."/>
            <person name="Murdoch R.W."/>
            <person name="Higgins S."/>
            <person name="Loffler F."/>
        </authorList>
    </citation>
    <scope>NUCLEOTIDE SEQUENCE</scope>
</reference>
<evidence type="ECO:0000313" key="2">
    <source>
        <dbReference type="EMBL" id="MPM02386.1"/>
    </source>
</evidence>